<dbReference type="Gene3D" id="1.25.40.10">
    <property type="entry name" value="Tetratricopeptide repeat domain"/>
    <property type="match status" value="1"/>
</dbReference>
<evidence type="ECO:0000313" key="2">
    <source>
        <dbReference type="Proteomes" id="UP001330827"/>
    </source>
</evidence>
<dbReference type="InterPro" id="IPR011990">
    <property type="entry name" value="TPR-like_helical_dom_sf"/>
</dbReference>
<dbReference type="RefSeq" id="WP_326590010.1">
    <property type="nucleotide sequence ID" value="NZ_CP109114.1"/>
</dbReference>
<keyword evidence="2" id="KW-1185">Reference proteome</keyword>
<gene>
    <name evidence="1" type="ORF">OIE64_03580</name>
</gene>
<sequence>MELSESVAAAERSVALYRRAAERDPAAHEPELAGTLAALSTHLLRMDTGDGSVAAAREALEITRRSAEPDGQEHRDLGLREAGLRLRFAPGTVQGPAEEPQSLGDPRLLRTLMETGGRERYAADLDAALSGLAAALGAAVDAHLDAGRPAEAAAALNRIHRLTGRTGRSDVHAACVTAFARARAREPEGARQAWQRATVEPWPSFVYRIG</sequence>
<name>A0ABZ1FWP1_9ACTN</name>
<dbReference type="Proteomes" id="UP001330827">
    <property type="component" value="Chromosome"/>
</dbReference>
<evidence type="ECO:0008006" key="3">
    <source>
        <dbReference type="Google" id="ProtNLM"/>
    </source>
</evidence>
<organism evidence="1 2">
    <name type="scientific">Streptomyces brevispora</name>
    <dbReference type="NCBI Taxonomy" id="887462"/>
    <lineage>
        <taxon>Bacteria</taxon>
        <taxon>Bacillati</taxon>
        <taxon>Actinomycetota</taxon>
        <taxon>Actinomycetes</taxon>
        <taxon>Kitasatosporales</taxon>
        <taxon>Streptomycetaceae</taxon>
        <taxon>Streptomyces</taxon>
    </lineage>
</organism>
<reference evidence="1 2" key="1">
    <citation type="submission" date="2022-10" db="EMBL/GenBank/DDBJ databases">
        <title>The complete genomes of actinobacterial strains from the NBC collection.</title>
        <authorList>
            <person name="Joergensen T.S."/>
            <person name="Alvarez Arevalo M."/>
            <person name="Sterndorff E.B."/>
            <person name="Faurdal D."/>
            <person name="Vuksanovic O."/>
            <person name="Mourched A.-S."/>
            <person name="Charusanti P."/>
            <person name="Shaw S."/>
            <person name="Blin K."/>
            <person name="Weber T."/>
        </authorList>
    </citation>
    <scope>NUCLEOTIDE SEQUENCE [LARGE SCALE GENOMIC DNA]</scope>
    <source>
        <strain evidence="1 2">NBC 01769</strain>
    </source>
</reference>
<dbReference type="EMBL" id="CP109114">
    <property type="protein sequence ID" value="WSC12019.1"/>
    <property type="molecule type" value="Genomic_DNA"/>
</dbReference>
<evidence type="ECO:0000313" key="1">
    <source>
        <dbReference type="EMBL" id="WSC12019.1"/>
    </source>
</evidence>
<proteinExistence type="predicted"/>
<protein>
    <recommendedName>
        <fullName evidence="3">Tetratricopeptide repeat protein</fullName>
    </recommendedName>
</protein>
<accession>A0ABZ1FWP1</accession>